<name>A0A8H5FT08_9AGAR</name>
<accession>A0A8H5FT08</accession>
<dbReference type="Pfam" id="PF13409">
    <property type="entry name" value="GST_N_2"/>
    <property type="match status" value="1"/>
</dbReference>
<dbReference type="Gene3D" id="3.40.30.10">
    <property type="entry name" value="Glutaredoxin"/>
    <property type="match status" value="2"/>
</dbReference>
<organism evidence="3 4">
    <name type="scientific">Leucocoprinus leucothites</name>
    <dbReference type="NCBI Taxonomy" id="201217"/>
    <lineage>
        <taxon>Eukaryota</taxon>
        <taxon>Fungi</taxon>
        <taxon>Dikarya</taxon>
        <taxon>Basidiomycota</taxon>
        <taxon>Agaricomycotina</taxon>
        <taxon>Agaricomycetes</taxon>
        <taxon>Agaricomycetidae</taxon>
        <taxon>Agaricales</taxon>
        <taxon>Agaricineae</taxon>
        <taxon>Agaricaceae</taxon>
        <taxon>Leucocoprinus</taxon>
    </lineage>
</organism>
<feature type="domain" description="GST N-terminal" evidence="2">
    <location>
        <begin position="7"/>
        <end position="98"/>
    </location>
</feature>
<dbReference type="GO" id="GO:0006559">
    <property type="term" value="P:L-phenylalanine catabolic process"/>
    <property type="evidence" value="ECO:0007669"/>
    <property type="project" value="TreeGrafter"/>
</dbReference>
<sequence>MITLYDLAAKEGIKTASPNPWKTRYVLNYKNLPYKTVPLEFPDIEPEFKKLGIPPSTTKPDGAPHYTSPSIIDHATNTPVTDSYKIAEYLDKAYPETPQVIPKGAEALQAAFHDQFWPLMGPVFPFLLPGAAATLNPVSAEYFIRARSEQFGVPILEMAPKGDARVEAWKKVEAAFDTLNGWLSKSPGPFFMGETITFADFVVASALKGLKACLTENSEEWKSIMVWNNGRWKAFLESLEIGHPQLSQCLTQIMITFYDIAAKEGIKSLGETVPLNRYVLNYKKLPYKTVALEYPDIESQFKKLDIPPSAVKPDGLPLYTSPSIIDEPTKKSITDSYKIAEYLDEMYPETPRVIPKGAEALQAAFYDQFWQLMQPIFPVMLPSVLSILNPVSAEYFDRTRTTWLGKPLKDMAKGEERIEIWKKAENLFDALNGWLSKGTGPFLWGTRLLSPILLSLQYSRESRLVWVKRARSGKMQ</sequence>
<dbReference type="SUPFAM" id="SSF52833">
    <property type="entry name" value="Thioredoxin-like"/>
    <property type="match status" value="2"/>
</dbReference>
<dbReference type="PROSITE" id="PS50404">
    <property type="entry name" value="GST_NTER"/>
    <property type="match status" value="2"/>
</dbReference>
<evidence type="ECO:0000256" key="1">
    <source>
        <dbReference type="SAM" id="MobiDB-lite"/>
    </source>
</evidence>
<reference evidence="3 4" key="1">
    <citation type="journal article" date="2020" name="ISME J.">
        <title>Uncovering the hidden diversity of litter-decomposition mechanisms in mushroom-forming fungi.</title>
        <authorList>
            <person name="Floudas D."/>
            <person name="Bentzer J."/>
            <person name="Ahren D."/>
            <person name="Johansson T."/>
            <person name="Persson P."/>
            <person name="Tunlid A."/>
        </authorList>
    </citation>
    <scope>NUCLEOTIDE SEQUENCE [LARGE SCALE GENOMIC DNA]</scope>
    <source>
        <strain evidence="3 4">CBS 146.42</strain>
    </source>
</reference>
<dbReference type="PANTHER" id="PTHR42673">
    <property type="entry name" value="MALEYLACETOACETATE ISOMERASE"/>
    <property type="match status" value="1"/>
</dbReference>
<dbReference type="InterPro" id="IPR054416">
    <property type="entry name" value="GST_UstS-like_C"/>
</dbReference>
<keyword evidence="4" id="KW-1185">Reference proteome</keyword>
<gene>
    <name evidence="3" type="ORF">D9756_009573</name>
</gene>
<dbReference type="InterPro" id="IPR036249">
    <property type="entry name" value="Thioredoxin-like_sf"/>
</dbReference>
<evidence type="ECO:0000259" key="2">
    <source>
        <dbReference type="PROSITE" id="PS50404"/>
    </source>
</evidence>
<dbReference type="Pfam" id="PF13417">
    <property type="entry name" value="GST_N_3"/>
    <property type="match status" value="1"/>
</dbReference>
<dbReference type="OrthoDB" id="4951845at2759"/>
<dbReference type="GO" id="GO:0016034">
    <property type="term" value="F:maleylacetoacetate isomerase activity"/>
    <property type="evidence" value="ECO:0007669"/>
    <property type="project" value="TreeGrafter"/>
</dbReference>
<dbReference type="Proteomes" id="UP000559027">
    <property type="component" value="Unassembled WGS sequence"/>
</dbReference>
<dbReference type="InterPro" id="IPR036282">
    <property type="entry name" value="Glutathione-S-Trfase_C_sf"/>
</dbReference>
<comment type="caution">
    <text evidence="3">The sequence shown here is derived from an EMBL/GenBank/DDBJ whole genome shotgun (WGS) entry which is preliminary data.</text>
</comment>
<proteinExistence type="predicted"/>
<dbReference type="SUPFAM" id="SSF47616">
    <property type="entry name" value="GST C-terminal domain-like"/>
    <property type="match status" value="1"/>
</dbReference>
<evidence type="ECO:0000313" key="4">
    <source>
        <dbReference type="Proteomes" id="UP000559027"/>
    </source>
</evidence>
<dbReference type="Pfam" id="PF22041">
    <property type="entry name" value="GST_C_7"/>
    <property type="match status" value="2"/>
</dbReference>
<protein>
    <recommendedName>
        <fullName evidence="2">GST N-terminal domain-containing protein</fullName>
    </recommendedName>
</protein>
<dbReference type="InterPro" id="IPR004045">
    <property type="entry name" value="Glutathione_S-Trfase_N"/>
</dbReference>
<dbReference type="EMBL" id="JAACJO010000019">
    <property type="protein sequence ID" value="KAF5348610.1"/>
    <property type="molecule type" value="Genomic_DNA"/>
</dbReference>
<dbReference type="AlphaFoldDB" id="A0A8H5FT08"/>
<dbReference type="Gene3D" id="1.20.1050.10">
    <property type="match status" value="2"/>
</dbReference>
<feature type="region of interest" description="Disordered" evidence="1">
    <location>
        <begin position="52"/>
        <end position="72"/>
    </location>
</feature>
<dbReference type="GO" id="GO:0006749">
    <property type="term" value="P:glutathione metabolic process"/>
    <property type="evidence" value="ECO:0007669"/>
    <property type="project" value="TreeGrafter"/>
</dbReference>
<feature type="domain" description="GST N-terminal" evidence="2">
    <location>
        <begin position="277"/>
        <end position="351"/>
    </location>
</feature>
<dbReference type="GO" id="GO:0004364">
    <property type="term" value="F:glutathione transferase activity"/>
    <property type="evidence" value="ECO:0007669"/>
    <property type="project" value="TreeGrafter"/>
</dbReference>
<dbReference type="PANTHER" id="PTHR42673:SF4">
    <property type="entry name" value="MALEYLACETOACETATE ISOMERASE"/>
    <property type="match status" value="1"/>
</dbReference>
<evidence type="ECO:0000313" key="3">
    <source>
        <dbReference type="EMBL" id="KAF5348610.1"/>
    </source>
</evidence>